<accession>A0A1M5GMT0</accession>
<evidence type="ECO:0000259" key="7">
    <source>
        <dbReference type="PROSITE" id="PS51900"/>
    </source>
</evidence>
<dbReference type="Pfam" id="PF00589">
    <property type="entry name" value="Phage_integrase"/>
    <property type="match status" value="1"/>
</dbReference>
<dbReference type="InterPro" id="IPR025269">
    <property type="entry name" value="SAM-like_dom"/>
</dbReference>
<keyword evidence="9" id="KW-1185">Reference proteome</keyword>
<reference evidence="9" key="1">
    <citation type="submission" date="2016-11" db="EMBL/GenBank/DDBJ databases">
        <authorList>
            <person name="Varghese N."/>
            <person name="Submissions S."/>
        </authorList>
    </citation>
    <scope>NUCLEOTIDE SEQUENCE [LARGE SCALE GENOMIC DNA]</scope>
    <source>
        <strain evidence="9">DSM 27370</strain>
    </source>
</reference>
<dbReference type="GO" id="GO:0003677">
    <property type="term" value="F:DNA binding"/>
    <property type="evidence" value="ECO:0007669"/>
    <property type="project" value="UniProtKB-UniRule"/>
</dbReference>
<gene>
    <name evidence="8" type="ORF">SAMN05444362_11466</name>
</gene>
<protein>
    <submittedName>
        <fullName evidence="8">Phage integrase family protein</fullName>
    </submittedName>
</protein>
<keyword evidence="2 4" id="KW-0238">DNA-binding</keyword>
<keyword evidence="3" id="KW-0233">DNA recombination</keyword>
<evidence type="ECO:0000256" key="5">
    <source>
        <dbReference type="SAM" id="Coils"/>
    </source>
</evidence>
<feature type="domain" description="Core-binding (CB)" evidence="7">
    <location>
        <begin position="110"/>
        <end position="203"/>
    </location>
</feature>
<organism evidence="8 9">
    <name type="scientific">Dysgonomonas macrotermitis</name>
    <dbReference type="NCBI Taxonomy" id="1346286"/>
    <lineage>
        <taxon>Bacteria</taxon>
        <taxon>Pseudomonadati</taxon>
        <taxon>Bacteroidota</taxon>
        <taxon>Bacteroidia</taxon>
        <taxon>Bacteroidales</taxon>
        <taxon>Dysgonomonadaceae</taxon>
        <taxon>Dysgonomonas</taxon>
    </lineage>
</organism>
<dbReference type="Proteomes" id="UP000184480">
    <property type="component" value="Unassembled WGS sequence"/>
</dbReference>
<proteinExistence type="predicted"/>
<dbReference type="PROSITE" id="PS51900">
    <property type="entry name" value="CB"/>
    <property type="match status" value="1"/>
</dbReference>
<dbReference type="InterPro" id="IPR013762">
    <property type="entry name" value="Integrase-like_cat_sf"/>
</dbReference>
<keyword evidence="5" id="KW-0175">Coiled coil</keyword>
<dbReference type="SUPFAM" id="SSF56349">
    <property type="entry name" value="DNA breaking-rejoining enzymes"/>
    <property type="match status" value="1"/>
</dbReference>
<evidence type="ECO:0000259" key="6">
    <source>
        <dbReference type="PROSITE" id="PS51898"/>
    </source>
</evidence>
<evidence type="ECO:0000256" key="1">
    <source>
        <dbReference type="ARBA" id="ARBA00022908"/>
    </source>
</evidence>
<dbReference type="InterPro" id="IPR011010">
    <property type="entry name" value="DNA_brk_join_enz"/>
</dbReference>
<dbReference type="InterPro" id="IPR010998">
    <property type="entry name" value="Integrase_recombinase_N"/>
</dbReference>
<keyword evidence="1" id="KW-0229">DNA integration</keyword>
<evidence type="ECO:0000256" key="3">
    <source>
        <dbReference type="ARBA" id="ARBA00023172"/>
    </source>
</evidence>
<feature type="domain" description="Tyr recombinase" evidence="6">
    <location>
        <begin position="225"/>
        <end position="410"/>
    </location>
</feature>
<dbReference type="OrthoDB" id="1493636at2"/>
<dbReference type="Pfam" id="PF13102">
    <property type="entry name" value="Phage_int_SAM_5"/>
    <property type="match status" value="1"/>
</dbReference>
<dbReference type="AlphaFoldDB" id="A0A1M5GMT0"/>
<dbReference type="GO" id="GO:0015074">
    <property type="term" value="P:DNA integration"/>
    <property type="evidence" value="ECO:0007669"/>
    <property type="project" value="UniProtKB-KW"/>
</dbReference>
<dbReference type="GO" id="GO:0006310">
    <property type="term" value="P:DNA recombination"/>
    <property type="evidence" value="ECO:0007669"/>
    <property type="project" value="UniProtKB-KW"/>
</dbReference>
<name>A0A1M5GMT0_9BACT</name>
<dbReference type="EMBL" id="FQUC01000014">
    <property type="protein sequence ID" value="SHG04968.1"/>
    <property type="molecule type" value="Genomic_DNA"/>
</dbReference>
<dbReference type="Gene3D" id="1.10.150.130">
    <property type="match status" value="1"/>
</dbReference>
<dbReference type="RefSeq" id="WP_062181789.1">
    <property type="nucleotide sequence ID" value="NZ_BBXL01000014.1"/>
</dbReference>
<dbReference type="InterPro" id="IPR044068">
    <property type="entry name" value="CB"/>
</dbReference>
<feature type="coiled-coil region" evidence="5">
    <location>
        <begin position="52"/>
        <end position="79"/>
    </location>
</feature>
<sequence>MAELRFIIRDMEAKKPQSICIKYYFGKDTLLYATRLKVLPIHWDPEKYRVKNTKYCIEKDDLNENLQDIENAINKYIIQSVKDGFIVNKEKLKHFLDIHFGKKQENKAVKNLHEFFQQFIDQNETRFNENSGKIIGYRAKLEYKRTFSTLKKFESEKEINLDFEDITLDFYSDFVAYLQNLDLATNTIGRHIINLKAVLNSATEKGINKNLMFKQAKFKALTEESFSVALDESELEILHKHDFSNSSRLEKTRDLFLIGAWTGLRFSDLTRIKKEYIKNDILTLKQQKTGGVVAIPMLPIFKEIWDKYNGEIPLDISVQKFNENLKDVCKAAKINSVVEKIITKGGKRKIDQKEKWELIGSHTARRSFATNMYKSGFPTVSLMQITGHKTESAFLKYIKVTPEEHAKLLKKHWEKYSKPEKEEK</sequence>
<evidence type="ECO:0000256" key="2">
    <source>
        <dbReference type="ARBA" id="ARBA00023125"/>
    </source>
</evidence>
<evidence type="ECO:0000313" key="8">
    <source>
        <dbReference type="EMBL" id="SHG04968.1"/>
    </source>
</evidence>
<evidence type="ECO:0000313" key="9">
    <source>
        <dbReference type="Proteomes" id="UP000184480"/>
    </source>
</evidence>
<dbReference type="InterPro" id="IPR002104">
    <property type="entry name" value="Integrase_catalytic"/>
</dbReference>
<dbReference type="Gene3D" id="1.10.443.10">
    <property type="entry name" value="Intergrase catalytic core"/>
    <property type="match status" value="1"/>
</dbReference>
<evidence type="ECO:0000256" key="4">
    <source>
        <dbReference type="PROSITE-ProRule" id="PRU01248"/>
    </source>
</evidence>
<dbReference type="PROSITE" id="PS51898">
    <property type="entry name" value="TYR_RECOMBINASE"/>
    <property type="match status" value="1"/>
</dbReference>
<dbReference type="CDD" id="cd01185">
    <property type="entry name" value="INTN1_C_like"/>
    <property type="match status" value="1"/>
</dbReference>
<dbReference type="STRING" id="1346286.SAMN05444362_11466"/>